<keyword evidence="5" id="KW-0479">Metal-binding</keyword>
<accession>A0A4R2S7P9</accession>
<evidence type="ECO:0000256" key="4">
    <source>
        <dbReference type="ARBA" id="ARBA00022692"/>
    </source>
</evidence>
<evidence type="ECO:0000313" key="13">
    <source>
        <dbReference type="Proteomes" id="UP000294813"/>
    </source>
</evidence>
<dbReference type="GO" id="GO:0016491">
    <property type="term" value="F:oxidoreductase activity"/>
    <property type="evidence" value="ECO:0007669"/>
    <property type="project" value="InterPro"/>
</dbReference>
<keyword evidence="13" id="KW-1185">Reference proteome</keyword>
<sequence>MEKSKRFTIPFLPVHATTELAIALVFVGCLFVLGGVMPRGLEEAANKLVTPVGLKPEWYFLWAFALLEMIPNKLMGIIVPGLMVGALIIVPWLEPSPERKLSKRMIAVSVFSVMMVVLVILTYIGKTVTFGA</sequence>
<dbReference type="Proteomes" id="UP000294813">
    <property type="component" value="Unassembled WGS sequence"/>
</dbReference>
<dbReference type="GO" id="GO:0016020">
    <property type="term" value="C:membrane"/>
    <property type="evidence" value="ECO:0007669"/>
    <property type="project" value="UniProtKB-SubCell"/>
</dbReference>
<keyword evidence="3" id="KW-0349">Heme</keyword>
<feature type="transmembrane region" description="Helical" evidence="10">
    <location>
        <begin position="74"/>
        <end position="93"/>
    </location>
</feature>
<dbReference type="PANTHER" id="PTHR19271">
    <property type="entry name" value="CYTOCHROME B"/>
    <property type="match status" value="1"/>
</dbReference>
<comment type="caution">
    <text evidence="12">The sequence shown here is derived from an EMBL/GenBank/DDBJ whole genome shotgun (WGS) entry which is preliminary data.</text>
</comment>
<keyword evidence="4 10" id="KW-0812">Transmembrane</keyword>
<evidence type="ECO:0000256" key="3">
    <source>
        <dbReference type="ARBA" id="ARBA00022617"/>
    </source>
</evidence>
<evidence type="ECO:0000256" key="6">
    <source>
        <dbReference type="ARBA" id="ARBA00022982"/>
    </source>
</evidence>
<evidence type="ECO:0000313" key="12">
    <source>
        <dbReference type="EMBL" id="TCP68431.1"/>
    </source>
</evidence>
<feature type="transmembrane region" description="Helical" evidence="10">
    <location>
        <begin position="105"/>
        <end position="124"/>
    </location>
</feature>
<dbReference type="EMBL" id="SLXT01000003">
    <property type="protein sequence ID" value="TCP68431.1"/>
    <property type="molecule type" value="Genomic_DNA"/>
</dbReference>
<evidence type="ECO:0000256" key="7">
    <source>
        <dbReference type="ARBA" id="ARBA00022989"/>
    </source>
</evidence>
<evidence type="ECO:0000256" key="8">
    <source>
        <dbReference type="ARBA" id="ARBA00023004"/>
    </source>
</evidence>
<comment type="subcellular location">
    <subcellularLocation>
        <location evidence="1">Membrane</location>
        <topology evidence="1">Multi-pass membrane protein</topology>
    </subcellularLocation>
</comment>
<evidence type="ECO:0000256" key="10">
    <source>
        <dbReference type="SAM" id="Phobius"/>
    </source>
</evidence>
<feature type="transmembrane region" description="Helical" evidence="10">
    <location>
        <begin position="12"/>
        <end position="33"/>
    </location>
</feature>
<dbReference type="InterPro" id="IPR005798">
    <property type="entry name" value="Cyt_b/b6_C"/>
</dbReference>
<protein>
    <submittedName>
        <fullName evidence="12">Cytochrome b6-f complex subunit 4</fullName>
    </submittedName>
</protein>
<gene>
    <name evidence="12" type="ORF">EDD73_10360</name>
</gene>
<evidence type="ECO:0000256" key="9">
    <source>
        <dbReference type="ARBA" id="ARBA00023136"/>
    </source>
</evidence>
<dbReference type="GO" id="GO:0046872">
    <property type="term" value="F:metal ion binding"/>
    <property type="evidence" value="ECO:0007669"/>
    <property type="project" value="UniProtKB-KW"/>
</dbReference>
<dbReference type="OrthoDB" id="2380469at2"/>
<evidence type="ECO:0000256" key="2">
    <source>
        <dbReference type="ARBA" id="ARBA00022448"/>
    </source>
</evidence>
<dbReference type="GO" id="GO:0009055">
    <property type="term" value="F:electron transfer activity"/>
    <property type="evidence" value="ECO:0007669"/>
    <property type="project" value="InterPro"/>
</dbReference>
<dbReference type="RefSeq" id="WP_131918028.1">
    <property type="nucleotide sequence ID" value="NZ_JAOQNU010000003.1"/>
</dbReference>
<keyword evidence="2" id="KW-0813">Transport</keyword>
<dbReference type="SUPFAM" id="SSF81648">
    <property type="entry name" value="a domain/subunit of cytochrome bc1 complex (Ubiquinol-cytochrome c reductase)"/>
    <property type="match status" value="1"/>
</dbReference>
<keyword evidence="7 10" id="KW-1133">Transmembrane helix</keyword>
<evidence type="ECO:0000256" key="5">
    <source>
        <dbReference type="ARBA" id="ARBA00022723"/>
    </source>
</evidence>
<name>A0A4R2S7P9_9FIRM</name>
<evidence type="ECO:0000259" key="11">
    <source>
        <dbReference type="PROSITE" id="PS51003"/>
    </source>
</evidence>
<dbReference type="InterPro" id="IPR036150">
    <property type="entry name" value="Cyt_b/b6_C_sf"/>
</dbReference>
<dbReference type="InterPro" id="IPR027387">
    <property type="entry name" value="Cytb/b6-like_sf"/>
</dbReference>
<dbReference type="AlphaFoldDB" id="A0A4R2S7P9"/>
<dbReference type="PROSITE" id="PS51003">
    <property type="entry name" value="CYTB_CTER"/>
    <property type="match status" value="1"/>
</dbReference>
<keyword evidence="9 10" id="KW-0472">Membrane</keyword>
<keyword evidence="8" id="KW-0408">Iron</keyword>
<dbReference type="Pfam" id="PF00032">
    <property type="entry name" value="Cytochrom_B_C"/>
    <property type="match status" value="1"/>
</dbReference>
<keyword evidence="6" id="KW-0249">Electron transport</keyword>
<feature type="domain" description="Cytochrome b/b6 C-terminal region profile" evidence="11">
    <location>
        <begin position="1"/>
        <end position="132"/>
    </location>
</feature>
<proteinExistence type="predicted"/>
<evidence type="ECO:0000256" key="1">
    <source>
        <dbReference type="ARBA" id="ARBA00004141"/>
    </source>
</evidence>
<reference evidence="12 13" key="1">
    <citation type="submission" date="2019-03" db="EMBL/GenBank/DDBJ databases">
        <title>Genomic Encyclopedia of Type Strains, Phase IV (KMG-IV): sequencing the most valuable type-strain genomes for metagenomic binning, comparative biology and taxonomic classification.</title>
        <authorList>
            <person name="Goeker M."/>
        </authorList>
    </citation>
    <scope>NUCLEOTIDE SEQUENCE [LARGE SCALE GENOMIC DNA]</scope>
    <source>
        <strain evidence="12 13">DSM 11170</strain>
    </source>
</reference>
<dbReference type="PANTHER" id="PTHR19271:SF16">
    <property type="entry name" value="CYTOCHROME B"/>
    <property type="match status" value="1"/>
</dbReference>
<organism evidence="12 13">
    <name type="scientific">Heliophilum fasciatum</name>
    <dbReference type="NCBI Taxonomy" id="35700"/>
    <lineage>
        <taxon>Bacteria</taxon>
        <taxon>Bacillati</taxon>
        <taxon>Bacillota</taxon>
        <taxon>Clostridia</taxon>
        <taxon>Eubacteriales</taxon>
        <taxon>Heliobacteriaceae</taxon>
        <taxon>Heliophilum</taxon>
    </lineage>
</organism>
<dbReference type="Gene3D" id="1.20.810.10">
    <property type="entry name" value="Cytochrome Bc1 Complex, Chain C"/>
    <property type="match status" value="1"/>
</dbReference>